<name>A0A7K2ITA6_9ACTN</name>
<proteinExistence type="inferred from homology"/>
<evidence type="ECO:0000256" key="3">
    <source>
        <dbReference type="ARBA" id="ARBA00022475"/>
    </source>
</evidence>
<evidence type="ECO:0000313" key="10">
    <source>
        <dbReference type="Proteomes" id="UP001585053"/>
    </source>
</evidence>
<evidence type="ECO:0000256" key="1">
    <source>
        <dbReference type="ARBA" id="ARBA00004651"/>
    </source>
</evidence>
<dbReference type="InterPro" id="IPR002758">
    <property type="entry name" value="Cation_antiport_E"/>
</dbReference>
<dbReference type="EMBL" id="JAYMRS010000004">
    <property type="protein sequence ID" value="MFB8768668.1"/>
    <property type="molecule type" value="Genomic_DNA"/>
</dbReference>
<comment type="similarity">
    <text evidence="2">Belongs to the CPA3 antiporters (TC 2.A.63) subunit E family.</text>
</comment>
<dbReference type="Proteomes" id="UP001585053">
    <property type="component" value="Unassembled WGS sequence"/>
</dbReference>
<reference evidence="7 10" key="2">
    <citation type="submission" date="2024-01" db="EMBL/GenBank/DDBJ databases">
        <title>Genome mining of biosynthetic gene clusters to explore secondary metabolites of Streptomyces sp.</title>
        <authorList>
            <person name="Baig A."/>
            <person name="Ajitkumar Shintre N."/>
            <person name="Kumar H."/>
            <person name="Anbarasu A."/>
            <person name="Ramaiah S."/>
        </authorList>
    </citation>
    <scope>NUCLEOTIDE SEQUENCE [LARGE SCALE GENOMIC DNA]</scope>
    <source>
        <strain evidence="7 10">A01</strain>
    </source>
</reference>
<dbReference type="GeneID" id="91390988"/>
<dbReference type="RefSeq" id="WP_014909985.1">
    <property type="nucleotide sequence ID" value="NZ_BAZE01000003.1"/>
</dbReference>
<keyword evidence="6" id="KW-0472">Membrane</keyword>
<dbReference type="GO" id="GO:0008324">
    <property type="term" value="F:monoatomic cation transmembrane transporter activity"/>
    <property type="evidence" value="ECO:0007669"/>
    <property type="project" value="InterPro"/>
</dbReference>
<evidence type="ECO:0000256" key="4">
    <source>
        <dbReference type="ARBA" id="ARBA00022692"/>
    </source>
</evidence>
<evidence type="ECO:0000313" key="9">
    <source>
        <dbReference type="Proteomes" id="UP000467124"/>
    </source>
</evidence>
<dbReference type="AlphaFoldDB" id="A0A7K2ITA6"/>
<organism evidence="8 9">
    <name type="scientific">Nocardiopsis alba</name>
    <dbReference type="NCBI Taxonomy" id="53437"/>
    <lineage>
        <taxon>Bacteria</taxon>
        <taxon>Bacillati</taxon>
        <taxon>Actinomycetota</taxon>
        <taxon>Actinomycetes</taxon>
        <taxon>Streptosporangiales</taxon>
        <taxon>Nocardiopsidaceae</taxon>
        <taxon>Nocardiopsis</taxon>
    </lineage>
</organism>
<keyword evidence="4" id="KW-0812">Transmembrane</keyword>
<gene>
    <name evidence="8" type="ORF">GTW20_13220</name>
    <name evidence="7" type="ORF">VSQ78_13235</name>
</gene>
<keyword evidence="3" id="KW-1003">Cell membrane</keyword>
<evidence type="ECO:0000256" key="6">
    <source>
        <dbReference type="ARBA" id="ARBA00023136"/>
    </source>
</evidence>
<dbReference type="Proteomes" id="UP000467124">
    <property type="component" value="Unassembled WGS sequence"/>
</dbReference>
<dbReference type="PANTHER" id="PTHR34584">
    <property type="entry name" value="NA(+)/H(+) ANTIPORTER SUBUNIT E1"/>
    <property type="match status" value="1"/>
</dbReference>
<comment type="subcellular location">
    <subcellularLocation>
        <location evidence="1">Cell membrane</location>
        <topology evidence="1">Multi-pass membrane protein</topology>
    </subcellularLocation>
</comment>
<dbReference type="GO" id="GO:0005886">
    <property type="term" value="C:plasma membrane"/>
    <property type="evidence" value="ECO:0007669"/>
    <property type="project" value="UniProtKB-SubCell"/>
</dbReference>
<evidence type="ECO:0000256" key="2">
    <source>
        <dbReference type="ARBA" id="ARBA00006228"/>
    </source>
</evidence>
<accession>A0A7K2ITA6</accession>
<evidence type="ECO:0000256" key="5">
    <source>
        <dbReference type="ARBA" id="ARBA00022989"/>
    </source>
</evidence>
<sequence>MTYLTWALRLLWFPFYAGGEIVKTTFQVMWDIVTPGSSATPAFVEVPIRATGDLEVTMLANLISLTPGTVTVAVRRDPSTLWVHGLYVEDRESFQKEIHAMEDRILAVTRPKGAPEGAKSKGGRS</sequence>
<dbReference type="EMBL" id="WWHY01000001">
    <property type="protein sequence ID" value="MYR33198.1"/>
    <property type="molecule type" value="Genomic_DNA"/>
</dbReference>
<evidence type="ECO:0000313" key="8">
    <source>
        <dbReference type="EMBL" id="MYR33198.1"/>
    </source>
</evidence>
<reference evidence="8 9" key="1">
    <citation type="journal article" date="2019" name="Nat. Commun.">
        <title>The antimicrobial potential of Streptomyces from insect microbiomes.</title>
        <authorList>
            <person name="Chevrette M.G."/>
            <person name="Carlson C.M."/>
            <person name="Ortega H.E."/>
            <person name="Thomas C."/>
            <person name="Ananiev G.E."/>
            <person name="Barns K.J."/>
            <person name="Book A.J."/>
            <person name="Cagnazzo J."/>
            <person name="Carlos C."/>
            <person name="Flanigan W."/>
            <person name="Grubbs K.J."/>
            <person name="Horn H.A."/>
            <person name="Hoffmann F.M."/>
            <person name="Klassen J.L."/>
            <person name="Knack J.J."/>
            <person name="Lewin G.R."/>
            <person name="McDonald B.R."/>
            <person name="Muller L."/>
            <person name="Melo W.G.P."/>
            <person name="Pinto-Tomas A.A."/>
            <person name="Schmitz A."/>
            <person name="Wendt-Pienkowski E."/>
            <person name="Wildman S."/>
            <person name="Zhao M."/>
            <person name="Zhang F."/>
            <person name="Bugni T.S."/>
            <person name="Andes D.R."/>
            <person name="Pupo M.T."/>
            <person name="Currie C.R."/>
        </authorList>
    </citation>
    <scope>NUCLEOTIDE SEQUENCE [LARGE SCALE GENOMIC DNA]</scope>
    <source>
        <strain evidence="8 9">SID5840</strain>
    </source>
</reference>
<dbReference type="OMA" id="WDIVTPG"/>
<dbReference type="PANTHER" id="PTHR34584:SF1">
    <property type="entry name" value="NA(+)_H(+) ANTIPORTER SUBUNIT E1"/>
    <property type="match status" value="1"/>
</dbReference>
<keyword evidence="5" id="KW-1133">Transmembrane helix</keyword>
<keyword evidence="10" id="KW-1185">Reference proteome</keyword>
<protein>
    <submittedName>
        <fullName evidence="8">Cation transporter</fullName>
    </submittedName>
    <submittedName>
        <fullName evidence="7">Na+/H+ antiporter subunit E</fullName>
    </submittedName>
</protein>
<dbReference type="Pfam" id="PF01899">
    <property type="entry name" value="MNHE"/>
    <property type="match status" value="1"/>
</dbReference>
<comment type="caution">
    <text evidence="8">The sequence shown here is derived from an EMBL/GenBank/DDBJ whole genome shotgun (WGS) entry which is preliminary data.</text>
</comment>
<evidence type="ECO:0000313" key="7">
    <source>
        <dbReference type="EMBL" id="MFB8768668.1"/>
    </source>
</evidence>